<organism evidence="4 5">
    <name type="scientific">Salix dunnii</name>
    <dbReference type="NCBI Taxonomy" id="1413687"/>
    <lineage>
        <taxon>Eukaryota</taxon>
        <taxon>Viridiplantae</taxon>
        <taxon>Streptophyta</taxon>
        <taxon>Embryophyta</taxon>
        <taxon>Tracheophyta</taxon>
        <taxon>Spermatophyta</taxon>
        <taxon>Magnoliopsida</taxon>
        <taxon>eudicotyledons</taxon>
        <taxon>Gunneridae</taxon>
        <taxon>Pentapetalae</taxon>
        <taxon>rosids</taxon>
        <taxon>fabids</taxon>
        <taxon>Malpighiales</taxon>
        <taxon>Salicaceae</taxon>
        <taxon>Saliceae</taxon>
        <taxon>Salix</taxon>
    </lineage>
</organism>
<dbReference type="Gene3D" id="3.90.1180.10">
    <property type="entry name" value="Ribosomal protein L13"/>
    <property type="match status" value="1"/>
</dbReference>
<dbReference type="Proteomes" id="UP000657918">
    <property type="component" value="Unassembled WGS sequence"/>
</dbReference>
<dbReference type="GO" id="GO:0003729">
    <property type="term" value="F:mRNA binding"/>
    <property type="evidence" value="ECO:0007669"/>
    <property type="project" value="TreeGrafter"/>
</dbReference>
<keyword evidence="3" id="KW-0687">Ribonucleoprotein</keyword>
<gene>
    <name evidence="4" type="ORF">SADUNF_Sadunf07G0059700</name>
</gene>
<accession>A0A835JWD8</accession>
<evidence type="ECO:0000256" key="3">
    <source>
        <dbReference type="ARBA" id="ARBA00023274"/>
    </source>
</evidence>
<evidence type="ECO:0000313" key="5">
    <source>
        <dbReference type="Proteomes" id="UP000657918"/>
    </source>
</evidence>
<dbReference type="OrthoDB" id="274622at2759"/>
<reference evidence="4 5" key="1">
    <citation type="submission" date="2020-10" db="EMBL/GenBank/DDBJ databases">
        <title>Plant Genome Project.</title>
        <authorList>
            <person name="Zhang R.-G."/>
        </authorList>
    </citation>
    <scope>NUCLEOTIDE SEQUENCE [LARGE SCALE GENOMIC DNA]</scope>
    <source>
        <strain evidence="4">FAFU-HL-1</strain>
        <tissue evidence="4">Leaf</tissue>
    </source>
</reference>
<dbReference type="GO" id="GO:0005762">
    <property type="term" value="C:mitochondrial large ribosomal subunit"/>
    <property type="evidence" value="ECO:0007669"/>
    <property type="project" value="TreeGrafter"/>
</dbReference>
<evidence type="ECO:0000313" key="4">
    <source>
        <dbReference type="EMBL" id="KAF9678675.1"/>
    </source>
</evidence>
<dbReference type="EMBL" id="JADGMS010000007">
    <property type="protein sequence ID" value="KAF9678675.1"/>
    <property type="molecule type" value="Genomic_DNA"/>
</dbReference>
<dbReference type="AlphaFoldDB" id="A0A835JWD8"/>
<keyword evidence="2" id="KW-0689">Ribosomal protein</keyword>
<comment type="similarity">
    <text evidence="1">Belongs to the universal ribosomal protein uL13 family.</text>
</comment>
<name>A0A835JWD8_9ROSI</name>
<dbReference type="PANTHER" id="PTHR11545:SF2">
    <property type="entry name" value="LARGE RIBOSOMAL SUBUNIT PROTEIN UL13M"/>
    <property type="match status" value="1"/>
</dbReference>
<dbReference type="SUPFAM" id="SSF52161">
    <property type="entry name" value="Ribosomal protein L13"/>
    <property type="match status" value="1"/>
</dbReference>
<dbReference type="InterPro" id="IPR036899">
    <property type="entry name" value="Ribosomal_uL13_sf"/>
</dbReference>
<dbReference type="GO" id="GO:0003735">
    <property type="term" value="F:structural constituent of ribosome"/>
    <property type="evidence" value="ECO:0007669"/>
    <property type="project" value="InterPro"/>
</dbReference>
<dbReference type="GO" id="GO:0017148">
    <property type="term" value="P:negative regulation of translation"/>
    <property type="evidence" value="ECO:0007669"/>
    <property type="project" value="TreeGrafter"/>
</dbReference>
<keyword evidence="5" id="KW-1185">Reference proteome</keyword>
<dbReference type="Pfam" id="PF00572">
    <property type="entry name" value="Ribosomal_L13"/>
    <property type="match status" value="1"/>
</dbReference>
<evidence type="ECO:0000256" key="1">
    <source>
        <dbReference type="ARBA" id="ARBA00006227"/>
    </source>
</evidence>
<dbReference type="PANTHER" id="PTHR11545">
    <property type="entry name" value="RIBOSOMAL PROTEIN L13"/>
    <property type="match status" value="1"/>
</dbReference>
<protein>
    <recommendedName>
        <fullName evidence="6">Ribosomal protein L13</fullName>
    </recommendedName>
</protein>
<dbReference type="GO" id="GO:0006412">
    <property type="term" value="P:translation"/>
    <property type="evidence" value="ECO:0007669"/>
    <property type="project" value="InterPro"/>
</dbReference>
<evidence type="ECO:0000256" key="2">
    <source>
        <dbReference type="ARBA" id="ARBA00022980"/>
    </source>
</evidence>
<sequence length="136" mass="15724">MALESIIETVVLYVFLQKALVGLKCINLEGLGWRVFDAKDQAKDKTTYTPYRDDGDICVVLNAKDVCVTRRKITDKYITQLKERSLKYHMAKDPSEVIRKIVLQMLPRNKLCDDRDSKLRIFPANKHPFGDRPVEP</sequence>
<comment type="caution">
    <text evidence="4">The sequence shown here is derived from an EMBL/GenBank/DDBJ whole genome shotgun (WGS) entry which is preliminary data.</text>
</comment>
<dbReference type="InterPro" id="IPR005822">
    <property type="entry name" value="Ribosomal_uL13"/>
</dbReference>
<proteinExistence type="inferred from homology"/>
<evidence type="ECO:0008006" key="6">
    <source>
        <dbReference type="Google" id="ProtNLM"/>
    </source>
</evidence>